<dbReference type="InterPro" id="IPR059106">
    <property type="entry name" value="WHD_MalT"/>
</dbReference>
<evidence type="ECO:0000313" key="6">
    <source>
        <dbReference type="EMBL" id="MFC4554390.1"/>
    </source>
</evidence>
<dbReference type="EMBL" id="JBHSGF010000002">
    <property type="protein sequence ID" value="MFC4554390.1"/>
    <property type="molecule type" value="Genomic_DNA"/>
</dbReference>
<name>A0ABV9D6W8_9MICO</name>
<reference evidence="7" key="1">
    <citation type="journal article" date="2019" name="Int. J. Syst. Evol. Microbiol.">
        <title>The Global Catalogue of Microorganisms (GCM) 10K type strain sequencing project: providing services to taxonomists for standard genome sequencing and annotation.</title>
        <authorList>
            <consortium name="The Broad Institute Genomics Platform"/>
            <consortium name="The Broad Institute Genome Sequencing Center for Infectious Disease"/>
            <person name="Wu L."/>
            <person name="Ma J."/>
        </authorList>
    </citation>
    <scope>NUCLEOTIDE SEQUENCE [LARGE SCALE GENOMIC DNA]</scope>
    <source>
        <strain evidence="7">JCM 3369</strain>
    </source>
</reference>
<dbReference type="InterPro" id="IPR000792">
    <property type="entry name" value="Tscrpt_reg_LuxR_C"/>
</dbReference>
<evidence type="ECO:0000256" key="4">
    <source>
        <dbReference type="SAM" id="MobiDB-lite"/>
    </source>
</evidence>
<dbReference type="PROSITE" id="PS50043">
    <property type="entry name" value="HTH_LUXR_2"/>
    <property type="match status" value="1"/>
</dbReference>
<dbReference type="Gene3D" id="1.10.10.10">
    <property type="entry name" value="Winged helix-like DNA-binding domain superfamily/Winged helix DNA-binding domain"/>
    <property type="match status" value="1"/>
</dbReference>
<dbReference type="InterPro" id="IPR016032">
    <property type="entry name" value="Sig_transdc_resp-reg_C-effctor"/>
</dbReference>
<dbReference type="SUPFAM" id="SSF48452">
    <property type="entry name" value="TPR-like"/>
    <property type="match status" value="1"/>
</dbReference>
<feature type="region of interest" description="Disordered" evidence="4">
    <location>
        <begin position="730"/>
        <end position="749"/>
    </location>
</feature>
<accession>A0ABV9D6W8</accession>
<evidence type="ECO:0000256" key="2">
    <source>
        <dbReference type="ARBA" id="ARBA00023125"/>
    </source>
</evidence>
<dbReference type="Pfam" id="PF25873">
    <property type="entry name" value="WHD_MalT"/>
    <property type="match status" value="1"/>
</dbReference>
<dbReference type="InterPro" id="IPR011990">
    <property type="entry name" value="TPR-like_helical_dom_sf"/>
</dbReference>
<comment type="caution">
    <text evidence="6">The sequence shown here is derived from an EMBL/GenBank/DDBJ whole genome shotgun (WGS) entry which is preliminary data.</text>
</comment>
<proteinExistence type="predicted"/>
<evidence type="ECO:0000313" key="7">
    <source>
        <dbReference type="Proteomes" id="UP001595955"/>
    </source>
</evidence>
<evidence type="ECO:0000256" key="1">
    <source>
        <dbReference type="ARBA" id="ARBA00023015"/>
    </source>
</evidence>
<keyword evidence="7" id="KW-1185">Reference proteome</keyword>
<dbReference type="SUPFAM" id="SSF46894">
    <property type="entry name" value="C-terminal effector domain of the bipartite response regulators"/>
    <property type="match status" value="1"/>
</dbReference>
<protein>
    <submittedName>
        <fullName evidence="6">LuxR C-terminal-related transcriptional regulator</fullName>
    </submittedName>
</protein>
<dbReference type="SMART" id="SM00421">
    <property type="entry name" value="HTH_LUXR"/>
    <property type="match status" value="1"/>
</dbReference>
<feature type="domain" description="HTH luxR-type" evidence="5">
    <location>
        <begin position="746"/>
        <end position="810"/>
    </location>
</feature>
<keyword evidence="2" id="KW-0238">DNA-binding</keyword>
<dbReference type="PANTHER" id="PTHR44688">
    <property type="entry name" value="DNA-BINDING TRANSCRIPTIONAL ACTIVATOR DEVR_DOSR"/>
    <property type="match status" value="1"/>
</dbReference>
<evidence type="ECO:0000256" key="3">
    <source>
        <dbReference type="ARBA" id="ARBA00023163"/>
    </source>
</evidence>
<dbReference type="Proteomes" id="UP001595955">
    <property type="component" value="Unassembled WGS sequence"/>
</dbReference>
<evidence type="ECO:0000259" key="5">
    <source>
        <dbReference type="PROSITE" id="PS50043"/>
    </source>
</evidence>
<dbReference type="InterPro" id="IPR027417">
    <property type="entry name" value="P-loop_NTPase"/>
</dbReference>
<dbReference type="CDD" id="cd06170">
    <property type="entry name" value="LuxR_C_like"/>
    <property type="match status" value="1"/>
</dbReference>
<keyword evidence="3" id="KW-0804">Transcription</keyword>
<dbReference type="Gene3D" id="1.25.40.10">
    <property type="entry name" value="Tetratricopeptide repeat domain"/>
    <property type="match status" value="1"/>
</dbReference>
<dbReference type="InterPro" id="IPR036388">
    <property type="entry name" value="WH-like_DNA-bd_sf"/>
</dbReference>
<dbReference type="SUPFAM" id="SSF52540">
    <property type="entry name" value="P-loop containing nucleoside triphosphate hydrolases"/>
    <property type="match status" value="1"/>
</dbReference>
<dbReference type="RefSeq" id="WP_122824904.1">
    <property type="nucleotide sequence ID" value="NZ_CP033325.1"/>
</dbReference>
<sequence length="820" mass="87962">MGQVGGRGDVLPRASRDAQIGAKVTEALERRAPLTVVRAPRGYGKTTAVVRWIASRAEGPPVRYVRLGLEERVGAGFWRLLRAVLEEEGVETGPGVDDRAVVRRALTLHRRPLVLVLDDFHEAGRLEGAPAIDEDLVELVRRNDRLELVVVTRAVRDIETTGALSVDTAVVRPTDLALTGDLVQALARRRGLTVSAEHAHRIADDLGGWPAAVRACIEAAAMNGSDTVVDTGLVDDYLFGLLQDMTSDGLRDFLLRTAVPEEFSEATARAIVPGAAVGTHLRNLRAAGLLTRAHRGVAVRYSYPRAIREALVRILGETRPEVVPEVHRALMASAAQEEGPAGVLRHACLAGEWEVALAVVEEDWATLVTHHQDALVEAARAIPDALVRADSRLAVVRDELPRGMRRPGRNPGVWLPSDPAFLDLTARLRSAEGGTGDHVMVLFQWAVSAVLAGDNDTALYAFGRVREHGIEHEDLAARLMGTVGMLMTRAILGDVEHALGWARDPELADVLQGPSRDGLVGLIQASARIGYAIACVDGVLPDAAAAVARIRELRRRDDLWAMSVFARAHLATVSGSEEERARSIGALRAALRHTDPGGITEATLATTLAELLLLSGMSGAAADVLDDLPDTAVSATTRAQLLLAQGRWRDAIRVAEAVLATPATRRAHFACEVHIAWALDQLGEPAAARRAFAQAVRTAQETGLRRALHLLPTEVFESLAAGVPSARALRPADGRAPARPLEDAPVPPAPADLSDREAEVLVALRDHAGPAGIAEQLGISPNTVKTHLRRVYHKLGASSRQEALRISAHWPVRGASRRGD</sequence>
<gene>
    <name evidence="6" type="ORF">ACFO3F_03930</name>
</gene>
<keyword evidence="1" id="KW-0805">Transcription regulation</keyword>
<dbReference type="PANTHER" id="PTHR44688:SF16">
    <property type="entry name" value="DNA-BINDING TRANSCRIPTIONAL ACTIVATOR DEVR_DOSR"/>
    <property type="match status" value="1"/>
</dbReference>
<organism evidence="6 7">
    <name type="scientific">Georgenia faecalis</name>
    <dbReference type="NCBI Taxonomy" id="2483799"/>
    <lineage>
        <taxon>Bacteria</taxon>
        <taxon>Bacillati</taxon>
        <taxon>Actinomycetota</taxon>
        <taxon>Actinomycetes</taxon>
        <taxon>Micrococcales</taxon>
        <taxon>Bogoriellaceae</taxon>
        <taxon>Georgenia</taxon>
    </lineage>
</organism>
<dbReference type="Pfam" id="PF00196">
    <property type="entry name" value="GerE"/>
    <property type="match status" value="1"/>
</dbReference>